<dbReference type="Pfam" id="PF05903">
    <property type="entry name" value="Peptidase_C97"/>
    <property type="match status" value="2"/>
</dbReference>
<evidence type="ECO:0000313" key="7">
    <source>
        <dbReference type="Proteomes" id="UP000275772"/>
    </source>
</evidence>
<keyword evidence="2" id="KW-0645">Protease</keyword>
<name>A0A383UQ48_BLUHO</name>
<accession>A0A383UQ48</accession>
<dbReference type="Pfam" id="PF00085">
    <property type="entry name" value="Thioredoxin"/>
    <property type="match status" value="1"/>
</dbReference>
<dbReference type="GO" id="GO:0006508">
    <property type="term" value="P:proteolysis"/>
    <property type="evidence" value="ECO:0007669"/>
    <property type="project" value="UniProtKB-KW"/>
</dbReference>
<evidence type="ECO:0000259" key="5">
    <source>
        <dbReference type="PROSITE" id="PS51858"/>
    </source>
</evidence>
<comment type="similarity">
    <text evidence="1">Belongs to the DeSI family.</text>
</comment>
<sequence length="628" mass="69090">MVGVELYIYDLSNGLAKQVSQGLIGKQIEAIYHTSIVMDNVEYVYDGGIKAVSAGKTHHELYIYDLSNGLAKQVSQGLIGKQIEAIYHTSIVMDNVEYVYDGGIKAVSAGKTHLGPPMKIELLGDTELPEDVITEFLEALRETYTKDTYDIWTHNCNNFSNDFAKLLLGKGIPSYISNLPQAVLGTPFGKLMKPHIDQMARQAQAEKGGLVGINNLPKQVDPNEAMSNVKNVGSSIEFDNYLQDAAKSCCIVFFTSPSCGPCRALYPIYHELAARSGGKSACILVDITRNREIGMKYSITATPTFITFLKGEQENRWTGSVPATLRGNFDLLLRMAWPSHPHEALSLPILSSANNQPVSFAKLPPLEKLKVKLGSFSQEEGVQQILHFISTRSESYTHNISLPDLDSFNKSVENSLSNLAPLDLFAIVDLLRVCTVDQKLYISYTGEKGQKTIASLLSYVNSLENCPYSLRLVTTQLACNLFTNYSHSLSFYSFPSMIGSIVQLVTTGLLDEQNTNVRVAAAGLAFNISRIARTIRLEEKQAVPTEAQQVELVASLLEAISLEETSPEALKGYLLALSNFSFCVPPDSELVALLNVMEAQNIVLSKLQQVQEPLVDEVEKILLGIKLN</sequence>
<dbReference type="EMBL" id="UNSH01000042">
    <property type="protein sequence ID" value="SZF02464.1"/>
    <property type="molecule type" value="Genomic_DNA"/>
</dbReference>
<evidence type="ECO:0008006" key="8">
    <source>
        <dbReference type="Google" id="ProtNLM"/>
    </source>
</evidence>
<dbReference type="InterPro" id="IPR013766">
    <property type="entry name" value="Thioredoxin_domain"/>
</dbReference>
<dbReference type="InterPro" id="IPR036249">
    <property type="entry name" value="Thioredoxin-like_sf"/>
</dbReference>
<dbReference type="SUPFAM" id="SSF52833">
    <property type="entry name" value="Thioredoxin-like"/>
    <property type="match status" value="1"/>
</dbReference>
<dbReference type="InterPro" id="IPR008580">
    <property type="entry name" value="PPPDE_dom"/>
</dbReference>
<dbReference type="InterPro" id="IPR011989">
    <property type="entry name" value="ARM-like"/>
</dbReference>
<organism evidence="6 7">
    <name type="scientific">Blumeria hordei</name>
    <name type="common">Barley powdery mildew</name>
    <name type="synonym">Blumeria graminis f. sp. hordei</name>
    <dbReference type="NCBI Taxonomy" id="2867405"/>
    <lineage>
        <taxon>Eukaryota</taxon>
        <taxon>Fungi</taxon>
        <taxon>Dikarya</taxon>
        <taxon>Ascomycota</taxon>
        <taxon>Pezizomycotina</taxon>
        <taxon>Leotiomycetes</taxon>
        <taxon>Erysiphales</taxon>
        <taxon>Erysiphaceae</taxon>
        <taxon>Blumeria</taxon>
    </lineage>
</organism>
<dbReference type="InterPro" id="IPR013535">
    <property type="entry name" value="PUL_dom"/>
</dbReference>
<evidence type="ECO:0000256" key="3">
    <source>
        <dbReference type="ARBA" id="ARBA00022801"/>
    </source>
</evidence>
<evidence type="ECO:0000256" key="1">
    <source>
        <dbReference type="ARBA" id="ARBA00008140"/>
    </source>
</evidence>
<keyword evidence="3" id="KW-0378">Hydrolase</keyword>
<dbReference type="CDD" id="cd02947">
    <property type="entry name" value="TRX_family"/>
    <property type="match status" value="1"/>
</dbReference>
<dbReference type="AlphaFoldDB" id="A0A383UQ48"/>
<dbReference type="PROSITE" id="PS51396">
    <property type="entry name" value="PUL"/>
    <property type="match status" value="1"/>
</dbReference>
<dbReference type="GO" id="GO:0070646">
    <property type="term" value="P:protein modification by small protein removal"/>
    <property type="evidence" value="ECO:0007669"/>
    <property type="project" value="TreeGrafter"/>
</dbReference>
<proteinExistence type="inferred from homology"/>
<dbReference type="PROSITE" id="PS51858">
    <property type="entry name" value="PPPDE"/>
    <property type="match status" value="1"/>
</dbReference>
<protein>
    <recommendedName>
        <fullName evidence="8">Thioredoxin</fullName>
    </recommendedName>
</protein>
<dbReference type="InterPro" id="IPR042266">
    <property type="entry name" value="PPPDE_sf"/>
</dbReference>
<dbReference type="Gene3D" id="1.25.10.10">
    <property type="entry name" value="Leucine-rich Repeat Variant"/>
    <property type="match status" value="1"/>
</dbReference>
<gene>
    <name evidence="6" type="ORF">BLGHR1_13245</name>
</gene>
<dbReference type="VEuPathDB" id="FungiDB:BLGHR1_13245"/>
<dbReference type="Gene3D" id="3.40.30.10">
    <property type="entry name" value="Glutaredoxin"/>
    <property type="match status" value="1"/>
</dbReference>
<evidence type="ECO:0000313" key="6">
    <source>
        <dbReference type="EMBL" id="SZF02464.1"/>
    </source>
</evidence>
<dbReference type="PANTHER" id="PTHR12378:SF7">
    <property type="entry name" value="DESUMOYLATING ISOPEPTIDASE 1"/>
    <property type="match status" value="1"/>
</dbReference>
<dbReference type="Pfam" id="PF08324">
    <property type="entry name" value="PUL"/>
    <property type="match status" value="1"/>
</dbReference>
<feature type="domain" description="PUL" evidence="4">
    <location>
        <begin position="350"/>
        <end position="625"/>
    </location>
</feature>
<dbReference type="Gene3D" id="3.90.1720.30">
    <property type="entry name" value="PPPDE domains"/>
    <property type="match status" value="2"/>
</dbReference>
<reference evidence="6 7" key="1">
    <citation type="submission" date="2017-11" db="EMBL/GenBank/DDBJ databases">
        <authorList>
            <person name="Kracher B."/>
        </authorList>
    </citation>
    <scope>NUCLEOTIDE SEQUENCE [LARGE SCALE GENOMIC DNA]</scope>
    <source>
        <strain evidence="6 7">RACE1</strain>
    </source>
</reference>
<evidence type="ECO:0000259" key="4">
    <source>
        <dbReference type="PROSITE" id="PS51396"/>
    </source>
</evidence>
<feature type="domain" description="PPPDE" evidence="5">
    <location>
        <begin position="57"/>
        <end position="197"/>
    </location>
</feature>
<dbReference type="Proteomes" id="UP000275772">
    <property type="component" value="Unassembled WGS sequence"/>
</dbReference>
<evidence type="ECO:0000256" key="2">
    <source>
        <dbReference type="ARBA" id="ARBA00022670"/>
    </source>
</evidence>
<dbReference type="GO" id="GO:0008233">
    <property type="term" value="F:peptidase activity"/>
    <property type="evidence" value="ECO:0007669"/>
    <property type="project" value="UniProtKB-KW"/>
</dbReference>
<dbReference type="SMART" id="SM01179">
    <property type="entry name" value="DUF862"/>
    <property type="match status" value="1"/>
</dbReference>
<dbReference type="PANTHER" id="PTHR12378">
    <property type="entry name" value="DESUMOYLATING ISOPEPTIDASE"/>
    <property type="match status" value="1"/>
</dbReference>